<dbReference type="EMBL" id="BSBI01000001">
    <property type="protein sequence ID" value="GLF92736.1"/>
    <property type="molecule type" value="Genomic_DNA"/>
</dbReference>
<gene>
    <name evidence="2" type="ORF">SYYSPA8_00585</name>
</gene>
<dbReference type="Proteomes" id="UP001291653">
    <property type="component" value="Unassembled WGS sequence"/>
</dbReference>
<evidence type="ECO:0000313" key="3">
    <source>
        <dbReference type="Proteomes" id="UP001291653"/>
    </source>
</evidence>
<dbReference type="RefSeq" id="WP_323444859.1">
    <property type="nucleotide sequence ID" value="NZ_BSBI01000001.1"/>
</dbReference>
<reference evidence="2 3" key="1">
    <citation type="submission" date="2022-10" db="EMBL/GenBank/DDBJ databases">
        <title>Draft genome sequence of Streptomyces sp. YSPA8.</title>
        <authorList>
            <person name="Moriuchi R."/>
            <person name="Dohra H."/>
            <person name="Yamamura H."/>
            <person name="Kodani S."/>
        </authorList>
    </citation>
    <scope>NUCLEOTIDE SEQUENCE [LARGE SCALE GENOMIC DNA]</scope>
    <source>
        <strain evidence="2 3">YSPA8</strain>
    </source>
</reference>
<feature type="region of interest" description="Disordered" evidence="1">
    <location>
        <begin position="19"/>
        <end position="42"/>
    </location>
</feature>
<protein>
    <submittedName>
        <fullName evidence="2">Uncharacterized protein</fullName>
    </submittedName>
</protein>
<name>A0ABQ5NRR5_9ACTN</name>
<keyword evidence="3" id="KW-1185">Reference proteome</keyword>
<evidence type="ECO:0000313" key="2">
    <source>
        <dbReference type="EMBL" id="GLF92736.1"/>
    </source>
</evidence>
<feature type="compositionally biased region" description="Acidic residues" evidence="1">
    <location>
        <begin position="25"/>
        <end position="34"/>
    </location>
</feature>
<accession>A0ABQ5NRR5</accession>
<organism evidence="2 3">
    <name type="scientific">Streptomyces yaizuensis</name>
    <dbReference type="NCBI Taxonomy" id="2989713"/>
    <lineage>
        <taxon>Bacteria</taxon>
        <taxon>Bacillati</taxon>
        <taxon>Actinomycetota</taxon>
        <taxon>Actinomycetes</taxon>
        <taxon>Kitasatosporales</taxon>
        <taxon>Streptomycetaceae</taxon>
        <taxon>Streptomyces</taxon>
    </lineage>
</organism>
<comment type="caution">
    <text evidence="2">The sequence shown here is derived from an EMBL/GenBank/DDBJ whole genome shotgun (WGS) entry which is preliminary data.</text>
</comment>
<evidence type="ECO:0000256" key="1">
    <source>
        <dbReference type="SAM" id="MobiDB-lite"/>
    </source>
</evidence>
<sequence>MTMDTGGIDEFNAFGGRGDFGEFGDCGEIDEPDGSGEFRKGW</sequence>
<proteinExistence type="predicted"/>